<feature type="region of interest" description="Disordered" evidence="1">
    <location>
        <begin position="1"/>
        <end position="107"/>
    </location>
</feature>
<protein>
    <submittedName>
        <fullName evidence="2">Uncharacterized protein</fullName>
    </submittedName>
</protein>
<organism evidence="2 3">
    <name type="scientific">Trichlorobacter lovleyi (strain ATCC BAA-1151 / DSM 17278 / SZ)</name>
    <name type="common">Geobacter lovleyi</name>
    <dbReference type="NCBI Taxonomy" id="398767"/>
    <lineage>
        <taxon>Bacteria</taxon>
        <taxon>Pseudomonadati</taxon>
        <taxon>Thermodesulfobacteriota</taxon>
        <taxon>Desulfuromonadia</taxon>
        <taxon>Geobacterales</taxon>
        <taxon>Geobacteraceae</taxon>
        <taxon>Trichlorobacter</taxon>
    </lineage>
</organism>
<dbReference type="Proteomes" id="UP000002420">
    <property type="component" value="Chromosome"/>
</dbReference>
<dbReference type="OrthoDB" id="9939073at2"/>
<dbReference type="STRING" id="398767.Glov_0640"/>
<dbReference type="AlphaFoldDB" id="B3E3V2"/>
<reference evidence="2 3" key="1">
    <citation type="submission" date="2008-05" db="EMBL/GenBank/DDBJ databases">
        <title>Complete sequence of chromosome of Geobacter lovleyi SZ.</title>
        <authorList>
            <consortium name="US DOE Joint Genome Institute"/>
            <person name="Lucas S."/>
            <person name="Copeland A."/>
            <person name="Lapidus A."/>
            <person name="Glavina del Rio T."/>
            <person name="Dalin E."/>
            <person name="Tice H."/>
            <person name="Bruce D."/>
            <person name="Goodwin L."/>
            <person name="Pitluck S."/>
            <person name="Chertkov O."/>
            <person name="Meincke L."/>
            <person name="Brettin T."/>
            <person name="Detter J.C."/>
            <person name="Han C."/>
            <person name="Tapia R."/>
            <person name="Kuske C.R."/>
            <person name="Schmutz J."/>
            <person name="Larimer F."/>
            <person name="Land M."/>
            <person name="Hauser L."/>
            <person name="Kyrpides N."/>
            <person name="Mikhailova N."/>
            <person name="Sung Y."/>
            <person name="Fletcher K.E."/>
            <person name="Ritalahti K.M."/>
            <person name="Loeffler F.E."/>
            <person name="Richardson P."/>
        </authorList>
    </citation>
    <scope>NUCLEOTIDE SEQUENCE [LARGE SCALE GENOMIC DNA]</scope>
    <source>
        <strain evidence="3">ATCC BAA-1151 / DSM 17278 / SZ</strain>
    </source>
</reference>
<evidence type="ECO:0000256" key="1">
    <source>
        <dbReference type="SAM" id="MobiDB-lite"/>
    </source>
</evidence>
<proteinExistence type="predicted"/>
<accession>B3E3V2</accession>
<dbReference type="RefSeq" id="WP_012468722.1">
    <property type="nucleotide sequence ID" value="NC_010814.1"/>
</dbReference>
<feature type="compositionally biased region" description="Polar residues" evidence="1">
    <location>
        <begin position="43"/>
        <end position="69"/>
    </location>
</feature>
<dbReference type="EMBL" id="CP001089">
    <property type="protein sequence ID" value="ACD94366.1"/>
    <property type="molecule type" value="Genomic_DNA"/>
</dbReference>
<sequence>MIASVSIQIPALPPDSTSAPVKSEAAPPQTPQPAQLEKAALNTGIQASKQDSVTLSSTARDMSKALNQQHEQKTQLKKEAVRQQEQSAGKESEAYTAAGKNYPPFMGNSEELKILKETSPSLYREILRMIVPPPLNISPTDLQILQNTQSGRSTAKSELTTA</sequence>
<dbReference type="KEGG" id="glo:Glov_0640"/>
<name>B3E3V2_TRIL1</name>
<evidence type="ECO:0000313" key="3">
    <source>
        <dbReference type="Proteomes" id="UP000002420"/>
    </source>
</evidence>
<gene>
    <name evidence="2" type="ordered locus">Glov_0640</name>
</gene>
<feature type="compositionally biased region" description="Basic and acidic residues" evidence="1">
    <location>
        <begin position="70"/>
        <end position="93"/>
    </location>
</feature>
<keyword evidence="3" id="KW-1185">Reference proteome</keyword>
<evidence type="ECO:0000313" key="2">
    <source>
        <dbReference type="EMBL" id="ACD94366.1"/>
    </source>
</evidence>
<dbReference type="HOGENOM" id="CLU_1633031_0_0_7"/>
<feature type="region of interest" description="Disordered" evidence="1">
    <location>
        <begin position="137"/>
        <end position="162"/>
    </location>
</feature>